<dbReference type="InterPro" id="IPR005171">
    <property type="entry name" value="Cyt_c_oxidase_su4_prok"/>
</dbReference>
<evidence type="ECO:0000256" key="4">
    <source>
        <dbReference type="ARBA" id="ARBA00014689"/>
    </source>
</evidence>
<evidence type="ECO:0000256" key="9">
    <source>
        <dbReference type="ARBA" id="ARBA00022989"/>
    </source>
</evidence>
<evidence type="ECO:0000256" key="2">
    <source>
        <dbReference type="ARBA" id="ARBA00008079"/>
    </source>
</evidence>
<dbReference type="Pfam" id="PF03626">
    <property type="entry name" value="COX4_pro"/>
    <property type="match status" value="1"/>
</dbReference>
<dbReference type="PANTHER" id="PTHR36835:SF1">
    <property type="entry name" value="CYTOCHROME BO(3) UBIQUINOL OXIDASE SUBUNIT 4"/>
    <property type="match status" value="1"/>
</dbReference>
<evidence type="ECO:0000256" key="8">
    <source>
        <dbReference type="ARBA" id="ARBA00022982"/>
    </source>
</evidence>
<evidence type="ECO:0000256" key="1">
    <source>
        <dbReference type="ARBA" id="ARBA00004651"/>
    </source>
</evidence>
<evidence type="ECO:0000256" key="10">
    <source>
        <dbReference type="ARBA" id="ARBA00023002"/>
    </source>
</evidence>
<keyword evidence="7 18" id="KW-0812">Transmembrane</keyword>
<evidence type="ECO:0000256" key="14">
    <source>
        <dbReference type="ARBA" id="ARBA00030211"/>
    </source>
</evidence>
<dbReference type="Proteomes" id="UP000218069">
    <property type="component" value="Unassembled WGS sequence"/>
</dbReference>
<feature type="transmembrane region" description="Helical" evidence="18">
    <location>
        <begin position="30"/>
        <end position="50"/>
    </location>
</feature>
<protein>
    <recommendedName>
        <fullName evidence="4">Cytochrome bo(3) ubiquinol oxidase subunit 4</fullName>
    </recommendedName>
    <alternativeName>
        <fullName evidence="16">Cytochrome o ubiquinol oxidase subunit 4</fullName>
    </alternativeName>
    <alternativeName>
        <fullName evidence="13">Oxidase bo(3) subunit 4</fullName>
    </alternativeName>
    <alternativeName>
        <fullName evidence="14">Ubiquinol oxidase polypeptide IV</fullName>
    </alternativeName>
    <alternativeName>
        <fullName evidence="15">Ubiquinol oxidase subunit 4</fullName>
    </alternativeName>
</protein>
<dbReference type="EMBL" id="OANS01000001">
    <property type="protein sequence ID" value="SNX28076.1"/>
    <property type="molecule type" value="Genomic_DNA"/>
</dbReference>
<evidence type="ECO:0000256" key="7">
    <source>
        <dbReference type="ARBA" id="ARBA00022692"/>
    </source>
</evidence>
<dbReference type="OrthoDB" id="2375888at2"/>
<dbReference type="AlphaFoldDB" id="A0A240E0T2"/>
<dbReference type="PANTHER" id="PTHR36835">
    <property type="entry name" value="CYTOCHROME BO(3) UBIQUINOL OXIDASE SUBUNIT 4"/>
    <property type="match status" value="1"/>
</dbReference>
<dbReference type="GO" id="GO:0015078">
    <property type="term" value="F:proton transmembrane transporter activity"/>
    <property type="evidence" value="ECO:0007669"/>
    <property type="project" value="TreeGrafter"/>
</dbReference>
<gene>
    <name evidence="19" type="ORF">SAMN06295945_0396</name>
</gene>
<keyword evidence="8" id="KW-0249">Electron transport</keyword>
<keyword evidence="20" id="KW-1185">Reference proteome</keyword>
<dbReference type="GO" id="GO:0009486">
    <property type="term" value="F:cytochrome bo3 ubiquinol oxidase activity"/>
    <property type="evidence" value="ECO:0007669"/>
    <property type="project" value="InterPro"/>
</dbReference>
<dbReference type="RefSeq" id="WP_096672166.1">
    <property type="nucleotide sequence ID" value="NZ_OANS01000001.1"/>
</dbReference>
<dbReference type="NCBIfam" id="TIGR02847">
    <property type="entry name" value="CyoD"/>
    <property type="match status" value="1"/>
</dbReference>
<dbReference type="InterPro" id="IPR014210">
    <property type="entry name" value="Cyt_o_ubiqinol_oxidase_su4"/>
</dbReference>
<keyword evidence="10" id="KW-0560">Oxidoreductase</keyword>
<keyword evidence="9 18" id="KW-1133">Transmembrane helix</keyword>
<feature type="transmembrane region" description="Helical" evidence="18">
    <location>
        <begin position="88"/>
        <end position="110"/>
    </location>
</feature>
<evidence type="ECO:0000256" key="3">
    <source>
        <dbReference type="ARBA" id="ARBA00011700"/>
    </source>
</evidence>
<evidence type="ECO:0000256" key="17">
    <source>
        <dbReference type="SAM" id="MobiDB-lite"/>
    </source>
</evidence>
<comment type="subcellular location">
    <subcellularLocation>
        <location evidence="1">Cell membrane</location>
        <topology evidence="1">Multi-pass membrane protein</topology>
    </subcellularLocation>
</comment>
<dbReference type="GO" id="GO:0009319">
    <property type="term" value="C:cytochrome o ubiquinol oxidase complex"/>
    <property type="evidence" value="ECO:0007669"/>
    <property type="project" value="TreeGrafter"/>
</dbReference>
<comment type="subunit">
    <text evidence="3">Heterooctamer of two A chains, two B chains, two C chains and two D chains.</text>
</comment>
<dbReference type="InterPro" id="IPR050968">
    <property type="entry name" value="Cytochrome_c_oxidase_bac_sub4"/>
</dbReference>
<organism evidence="19 20">
    <name type="scientific">Polynucleobacter meluiroseus</name>
    <dbReference type="NCBI Taxonomy" id="1938814"/>
    <lineage>
        <taxon>Bacteria</taxon>
        <taxon>Pseudomonadati</taxon>
        <taxon>Pseudomonadota</taxon>
        <taxon>Betaproteobacteria</taxon>
        <taxon>Burkholderiales</taxon>
        <taxon>Burkholderiaceae</taxon>
        <taxon>Polynucleobacter</taxon>
    </lineage>
</organism>
<evidence type="ECO:0000256" key="16">
    <source>
        <dbReference type="ARBA" id="ARBA00032185"/>
    </source>
</evidence>
<proteinExistence type="inferred from homology"/>
<comment type="function">
    <text evidence="12">Cytochrome bo(3) ubiquinol terminal oxidase is the component of the aerobic respiratory chain of E.coli that predominates when cells are grown at high aeration. Has proton pump activity across the membrane in addition to electron transfer, pumping 2 protons/electron.</text>
</comment>
<evidence type="ECO:0000313" key="19">
    <source>
        <dbReference type="EMBL" id="SNX28076.1"/>
    </source>
</evidence>
<name>A0A240E0T2_9BURK</name>
<evidence type="ECO:0000256" key="6">
    <source>
        <dbReference type="ARBA" id="ARBA00022475"/>
    </source>
</evidence>
<evidence type="ECO:0000256" key="12">
    <source>
        <dbReference type="ARBA" id="ARBA00025694"/>
    </source>
</evidence>
<evidence type="ECO:0000256" key="5">
    <source>
        <dbReference type="ARBA" id="ARBA00022448"/>
    </source>
</evidence>
<dbReference type="GO" id="GO:0019646">
    <property type="term" value="P:aerobic electron transport chain"/>
    <property type="evidence" value="ECO:0007669"/>
    <property type="project" value="TreeGrafter"/>
</dbReference>
<keyword evidence="5" id="KW-0813">Transport</keyword>
<sequence>MSVHEINHGADAGHESHEHHGGSMSDYVKGFIFSVILTAIPFALVMGKVFSDSKTTIAIILAFAFVQVLVHMRYFLHMSGKSEGGWTILALIFTVTLVVIMFSGSVWVMYHLDTNMMPSHVPAKHEMP</sequence>
<feature type="transmembrane region" description="Helical" evidence="18">
    <location>
        <begin position="56"/>
        <end position="76"/>
    </location>
</feature>
<evidence type="ECO:0000256" key="15">
    <source>
        <dbReference type="ARBA" id="ARBA00031887"/>
    </source>
</evidence>
<dbReference type="GO" id="GO:0005886">
    <property type="term" value="C:plasma membrane"/>
    <property type="evidence" value="ECO:0007669"/>
    <property type="project" value="UniProtKB-SubCell"/>
</dbReference>
<feature type="region of interest" description="Disordered" evidence="17">
    <location>
        <begin position="1"/>
        <end position="21"/>
    </location>
</feature>
<evidence type="ECO:0000313" key="20">
    <source>
        <dbReference type="Proteomes" id="UP000218069"/>
    </source>
</evidence>
<keyword evidence="6" id="KW-1003">Cell membrane</keyword>
<evidence type="ECO:0000256" key="18">
    <source>
        <dbReference type="SAM" id="Phobius"/>
    </source>
</evidence>
<keyword evidence="11 18" id="KW-0472">Membrane</keyword>
<evidence type="ECO:0000256" key="11">
    <source>
        <dbReference type="ARBA" id="ARBA00023136"/>
    </source>
</evidence>
<accession>A0A240E0T2</accession>
<reference evidence="20" key="1">
    <citation type="submission" date="2017-08" db="EMBL/GenBank/DDBJ databases">
        <authorList>
            <person name="Varghese N."/>
            <person name="Submissions S."/>
        </authorList>
    </citation>
    <scope>NUCLEOTIDE SEQUENCE [LARGE SCALE GENOMIC DNA]</scope>
    <source>
        <strain evidence="20">AP-Melu-1000-B4</strain>
    </source>
</reference>
<comment type="similarity">
    <text evidence="2">Belongs to the cytochrome c oxidase bacterial subunit 4 family.</text>
</comment>
<evidence type="ECO:0000256" key="13">
    <source>
        <dbReference type="ARBA" id="ARBA00030071"/>
    </source>
</evidence>
<dbReference type="GO" id="GO:0015990">
    <property type="term" value="P:electron transport coupled proton transport"/>
    <property type="evidence" value="ECO:0007669"/>
    <property type="project" value="InterPro"/>
</dbReference>